<evidence type="ECO:0000313" key="4">
    <source>
        <dbReference type="Proteomes" id="UP000053070"/>
    </source>
</evidence>
<dbReference type="EMBL" id="LBHC01000002">
    <property type="protein sequence ID" value="KLE31967.1"/>
    <property type="molecule type" value="Genomic_DNA"/>
</dbReference>
<evidence type="ECO:0000256" key="1">
    <source>
        <dbReference type="SAM" id="MobiDB-lite"/>
    </source>
</evidence>
<gene>
    <name evidence="3" type="ORF">AAW01_11050</name>
</gene>
<dbReference type="PATRIC" id="fig|502682.8.peg.2249"/>
<keyword evidence="2" id="KW-0732">Signal</keyword>
<feature type="chain" id="PRO_5010420941" evidence="2">
    <location>
        <begin position="26"/>
        <end position="315"/>
    </location>
</feature>
<accession>A0A0G9MMP5</accession>
<protein>
    <submittedName>
        <fullName evidence="3">Uncharacterized protein</fullName>
    </submittedName>
</protein>
<name>A0A0G9MMP5_9SPHN</name>
<feature type="compositionally biased region" description="Basic and acidic residues" evidence="1">
    <location>
        <begin position="42"/>
        <end position="59"/>
    </location>
</feature>
<proteinExistence type="predicted"/>
<sequence>MRIMKSIAATALAALCLSALPPAHAQTAEEQAQDEQRRIVVEGERQTNRAARDQARELTPRAYSTSEPLPRFQADVCPGVWGLSPEFAQPMIDRIYSNAERAGIPVNATENCRANVWIIVVDDPQETYNSLREERSFLVRGLHPRVRREIAEEHGSTVAWHRTSMRTLEGAPLVTGFEAVTANMAAISGTGAPIPSQTDRMSRTRTAIRQDIDFAILLVERSALADRNLFGVADFATMRLLGRARVPENETAFSTVLAYFTDEYSADEMTMWDRAYLRSMYRGLPNRPSSQALRDLGTLMMRENEQRPDVTPVTG</sequence>
<dbReference type="STRING" id="502682.BMF35_a1209"/>
<dbReference type="AlphaFoldDB" id="A0A0G9MMP5"/>
<reference evidence="3 4" key="1">
    <citation type="submission" date="2015-04" db="EMBL/GenBank/DDBJ databases">
        <title>The draft genome sequence of Erythrobacr gangjinensis K7-2.</title>
        <authorList>
            <person name="Zhuang L."/>
            <person name="Liu Y."/>
            <person name="Shao Z."/>
        </authorList>
    </citation>
    <scope>NUCLEOTIDE SEQUENCE [LARGE SCALE GENOMIC DNA]</scope>
    <source>
        <strain evidence="3 4">K7-2</strain>
    </source>
</reference>
<organism evidence="3 4">
    <name type="scientific">Aurantiacibacter gangjinensis</name>
    <dbReference type="NCBI Taxonomy" id="502682"/>
    <lineage>
        <taxon>Bacteria</taxon>
        <taxon>Pseudomonadati</taxon>
        <taxon>Pseudomonadota</taxon>
        <taxon>Alphaproteobacteria</taxon>
        <taxon>Sphingomonadales</taxon>
        <taxon>Erythrobacteraceae</taxon>
        <taxon>Aurantiacibacter</taxon>
    </lineage>
</organism>
<keyword evidence="4" id="KW-1185">Reference proteome</keyword>
<dbReference type="Proteomes" id="UP000053070">
    <property type="component" value="Unassembled WGS sequence"/>
</dbReference>
<evidence type="ECO:0000256" key="2">
    <source>
        <dbReference type="SAM" id="SignalP"/>
    </source>
</evidence>
<feature type="region of interest" description="Disordered" evidence="1">
    <location>
        <begin position="42"/>
        <end position="64"/>
    </location>
</feature>
<comment type="caution">
    <text evidence="3">The sequence shown here is derived from an EMBL/GenBank/DDBJ whole genome shotgun (WGS) entry which is preliminary data.</text>
</comment>
<evidence type="ECO:0000313" key="3">
    <source>
        <dbReference type="EMBL" id="KLE31967.1"/>
    </source>
</evidence>
<feature type="signal peptide" evidence="2">
    <location>
        <begin position="1"/>
        <end position="25"/>
    </location>
</feature>
<dbReference type="KEGG" id="egn:BMF35_a1209"/>